<evidence type="ECO:0000313" key="3">
    <source>
        <dbReference type="EMBL" id="PZD74239.1"/>
    </source>
</evidence>
<accession>A0A2W1JLS2</accession>
<evidence type="ECO:0000256" key="1">
    <source>
        <dbReference type="SAM" id="Phobius"/>
    </source>
</evidence>
<keyword evidence="1" id="KW-1133">Transmembrane helix</keyword>
<keyword evidence="1" id="KW-0812">Transmembrane</keyword>
<feature type="transmembrane region" description="Helical" evidence="1">
    <location>
        <begin position="206"/>
        <end position="224"/>
    </location>
</feature>
<feature type="transmembrane region" description="Helical" evidence="1">
    <location>
        <begin position="263"/>
        <end position="284"/>
    </location>
</feature>
<dbReference type="InterPro" id="IPR050879">
    <property type="entry name" value="Acyltransferase_3"/>
</dbReference>
<feature type="transmembrane region" description="Helical" evidence="1">
    <location>
        <begin position="47"/>
        <end position="64"/>
    </location>
</feature>
<evidence type="ECO:0000313" key="4">
    <source>
        <dbReference type="Proteomes" id="UP000248857"/>
    </source>
</evidence>
<name>A0A2W1JLS2_9CYAN</name>
<feature type="transmembrane region" description="Helical" evidence="1">
    <location>
        <begin position="182"/>
        <end position="200"/>
    </location>
</feature>
<proteinExistence type="predicted"/>
<dbReference type="PANTHER" id="PTHR23028">
    <property type="entry name" value="ACETYLTRANSFERASE"/>
    <property type="match status" value="1"/>
</dbReference>
<gene>
    <name evidence="3" type="ORF">C1752_01250</name>
</gene>
<dbReference type="EMBL" id="PQWO01000003">
    <property type="protein sequence ID" value="PZD74239.1"/>
    <property type="molecule type" value="Genomic_DNA"/>
</dbReference>
<dbReference type="AlphaFoldDB" id="A0A2W1JLS2"/>
<feature type="transmembrane region" description="Helical" evidence="1">
    <location>
        <begin position="231"/>
        <end position="251"/>
    </location>
</feature>
<reference evidence="3 4" key="1">
    <citation type="journal article" date="2018" name="Sci. Rep.">
        <title>A novel species of the marine cyanobacterium Acaryochloris with a unique pigment content and lifestyle.</title>
        <authorList>
            <person name="Partensky F."/>
            <person name="Six C."/>
            <person name="Ratin M."/>
            <person name="Garczarek L."/>
            <person name="Vaulot D."/>
            <person name="Probert I."/>
            <person name="Calteau A."/>
            <person name="Gourvil P."/>
            <person name="Marie D."/>
            <person name="Grebert T."/>
            <person name="Bouchier C."/>
            <person name="Le Panse S."/>
            <person name="Gachenot M."/>
            <person name="Rodriguez F."/>
            <person name="Garrido J.L."/>
        </authorList>
    </citation>
    <scope>NUCLEOTIDE SEQUENCE [LARGE SCALE GENOMIC DNA]</scope>
    <source>
        <strain evidence="3 4">RCC1774</strain>
    </source>
</reference>
<dbReference type="GO" id="GO:0016747">
    <property type="term" value="F:acyltransferase activity, transferring groups other than amino-acyl groups"/>
    <property type="evidence" value="ECO:0007669"/>
    <property type="project" value="InterPro"/>
</dbReference>
<organism evidence="3 4">
    <name type="scientific">Acaryochloris thomasi RCC1774</name>
    <dbReference type="NCBI Taxonomy" id="1764569"/>
    <lineage>
        <taxon>Bacteria</taxon>
        <taxon>Bacillati</taxon>
        <taxon>Cyanobacteriota</taxon>
        <taxon>Cyanophyceae</taxon>
        <taxon>Acaryochloridales</taxon>
        <taxon>Acaryochloridaceae</taxon>
        <taxon>Acaryochloris</taxon>
        <taxon>Acaryochloris thomasi</taxon>
    </lineage>
</organism>
<dbReference type="Proteomes" id="UP000248857">
    <property type="component" value="Unassembled WGS sequence"/>
</dbReference>
<keyword evidence="1" id="KW-0472">Membrane</keyword>
<protein>
    <recommendedName>
        <fullName evidence="2">Acyltransferase 3 domain-containing protein</fullName>
    </recommendedName>
</protein>
<feature type="domain" description="Acyltransferase 3" evidence="2">
    <location>
        <begin position="6"/>
        <end position="279"/>
    </location>
</feature>
<evidence type="ECO:0000259" key="2">
    <source>
        <dbReference type="Pfam" id="PF01757"/>
    </source>
</evidence>
<comment type="caution">
    <text evidence="3">The sequence shown here is derived from an EMBL/GenBank/DDBJ whole genome shotgun (WGS) entry which is preliminary data.</text>
</comment>
<feature type="transmembrane region" description="Helical" evidence="1">
    <location>
        <begin position="84"/>
        <end position="103"/>
    </location>
</feature>
<feature type="transmembrane region" description="Helical" evidence="1">
    <location>
        <begin position="145"/>
        <end position="162"/>
    </location>
</feature>
<feature type="transmembrane region" description="Helical" evidence="1">
    <location>
        <begin position="108"/>
        <end position="125"/>
    </location>
</feature>
<feature type="transmembrane region" description="Helical" evidence="1">
    <location>
        <begin position="6"/>
        <end position="26"/>
    </location>
</feature>
<sequence>MNVGGFANVIVSVFFLLSGYGIFASVRKKVIKDFSIISLVLFFRDRLVRLFPLYWIALAAQMLVNHEPYQVSDFLGIGAEGHYWFISAILQCYLLSPFLAYALDRKKYLTLFGTTLVFIGVYFLPSHYPFLANTLGWLHFVESPYLDIYFLHTYLFFLGMSLQKLELIKNRTQWESKIPKSVHCTIFLLIFILICFSVLLDKVYSFPVFGTLILVIAWTIYALRNGIEIKFFAFLGRISFSVYLFHMTYYFLLAKIGVLKIDLLWSVVAVIIVSPAFVLLCLGLERFGNDVARKLKKVGA</sequence>
<dbReference type="InterPro" id="IPR002656">
    <property type="entry name" value="Acyl_transf_3_dom"/>
</dbReference>
<dbReference type="Pfam" id="PF01757">
    <property type="entry name" value="Acyl_transf_3"/>
    <property type="match status" value="1"/>
</dbReference>
<keyword evidence="4" id="KW-1185">Reference proteome</keyword>